<dbReference type="Proteomes" id="UP000823631">
    <property type="component" value="Unassembled WGS sequence"/>
</dbReference>
<name>A0A9D9DE15_9GAMM</name>
<evidence type="ECO:0000313" key="2">
    <source>
        <dbReference type="Proteomes" id="UP000823631"/>
    </source>
</evidence>
<gene>
    <name evidence="1" type="ORF">IAB19_04890</name>
</gene>
<proteinExistence type="predicted"/>
<sequence length="306" mass="33213">MDKLGRLDVEALYSKCAQRPLQTAQACSGIADREKLQVIFFASGALSLFEDSEEGLNSEPRLFNFNALLDGQSKIPLDICFAELFGQEALETVSSKGAKASKLVTEQRRAALISMLERQHLSGSVLELPKALDSKEVQAAAQSAGVAVVQRKAGSAALVHKPSSWSLWELISVHYIYCTAEFLENQARERAVCFILALSLMLWYFLDAKVRAACAKLQITDLKAEFFKKTSAKVKGSAADKKRSAGMKVFHSLVTLSDPSVMEVPQGSTTALKVDGLPPAATAIVNELGPCYQRYLTAKACSGKKC</sequence>
<reference evidence="1" key="2">
    <citation type="journal article" date="2021" name="PeerJ">
        <title>Extensive microbial diversity within the chicken gut microbiome revealed by metagenomics and culture.</title>
        <authorList>
            <person name="Gilroy R."/>
            <person name="Ravi A."/>
            <person name="Getino M."/>
            <person name="Pursley I."/>
            <person name="Horton D.L."/>
            <person name="Alikhan N.F."/>
            <person name="Baker D."/>
            <person name="Gharbi K."/>
            <person name="Hall N."/>
            <person name="Watson M."/>
            <person name="Adriaenssens E.M."/>
            <person name="Foster-Nyarko E."/>
            <person name="Jarju S."/>
            <person name="Secka A."/>
            <person name="Antonio M."/>
            <person name="Oren A."/>
            <person name="Chaudhuri R.R."/>
            <person name="La Ragione R."/>
            <person name="Hildebrand F."/>
            <person name="Pallen M.J."/>
        </authorList>
    </citation>
    <scope>NUCLEOTIDE SEQUENCE</scope>
    <source>
        <strain evidence="1">17213</strain>
    </source>
</reference>
<comment type="caution">
    <text evidence="1">The sequence shown here is derived from an EMBL/GenBank/DDBJ whole genome shotgun (WGS) entry which is preliminary data.</text>
</comment>
<accession>A0A9D9DE15</accession>
<organism evidence="1 2">
    <name type="scientific">Candidatus Avisuccinivibrio stercorigallinarum</name>
    <dbReference type="NCBI Taxonomy" id="2840704"/>
    <lineage>
        <taxon>Bacteria</taxon>
        <taxon>Pseudomonadati</taxon>
        <taxon>Pseudomonadota</taxon>
        <taxon>Gammaproteobacteria</taxon>
        <taxon>Aeromonadales</taxon>
        <taxon>Succinivibrionaceae</taxon>
        <taxon>Succinivibrionaceae incertae sedis</taxon>
        <taxon>Candidatus Avisuccinivibrio</taxon>
    </lineage>
</organism>
<reference evidence="1" key="1">
    <citation type="submission" date="2020-10" db="EMBL/GenBank/DDBJ databases">
        <authorList>
            <person name="Gilroy R."/>
        </authorList>
    </citation>
    <scope>NUCLEOTIDE SEQUENCE</scope>
    <source>
        <strain evidence="1">17213</strain>
    </source>
</reference>
<evidence type="ECO:0000313" key="1">
    <source>
        <dbReference type="EMBL" id="MBO8415696.1"/>
    </source>
</evidence>
<dbReference type="EMBL" id="JADINH010000104">
    <property type="protein sequence ID" value="MBO8415696.1"/>
    <property type="molecule type" value="Genomic_DNA"/>
</dbReference>
<dbReference type="AlphaFoldDB" id="A0A9D9DE15"/>
<protein>
    <submittedName>
        <fullName evidence="1">Uncharacterized protein</fullName>
    </submittedName>
</protein>